<organism evidence="5 6">
    <name type="scientific">Candidatus Sungbacteria bacterium RIFCSPLOWO2_01_FULL_47_10</name>
    <dbReference type="NCBI Taxonomy" id="1802276"/>
    <lineage>
        <taxon>Bacteria</taxon>
        <taxon>Candidatus Sungiibacteriota</taxon>
    </lineage>
</organism>
<feature type="domain" description="SHSP" evidence="4">
    <location>
        <begin position="108"/>
        <end position="234"/>
    </location>
</feature>
<name>A0A1G2LAD7_9BACT</name>
<evidence type="ECO:0000256" key="3">
    <source>
        <dbReference type="SAM" id="MobiDB-lite"/>
    </source>
</evidence>
<dbReference type="InterPro" id="IPR002068">
    <property type="entry name" value="A-crystallin/Hsp20_dom"/>
</dbReference>
<dbReference type="SUPFAM" id="SSF49764">
    <property type="entry name" value="HSP20-like chaperones"/>
    <property type="match status" value="1"/>
</dbReference>
<evidence type="ECO:0000313" key="6">
    <source>
        <dbReference type="Proteomes" id="UP000177982"/>
    </source>
</evidence>
<evidence type="ECO:0000313" key="5">
    <source>
        <dbReference type="EMBL" id="OHA07749.1"/>
    </source>
</evidence>
<dbReference type="InterPro" id="IPR008978">
    <property type="entry name" value="HSP20-like_chaperone"/>
</dbReference>
<comment type="similarity">
    <text evidence="1 2">Belongs to the small heat shock protein (HSP20) family.</text>
</comment>
<dbReference type="Proteomes" id="UP000177982">
    <property type="component" value="Unassembled WGS sequence"/>
</dbReference>
<evidence type="ECO:0000256" key="1">
    <source>
        <dbReference type="PROSITE-ProRule" id="PRU00285"/>
    </source>
</evidence>
<dbReference type="PROSITE" id="PS01031">
    <property type="entry name" value="SHSP"/>
    <property type="match status" value="1"/>
</dbReference>
<proteinExistence type="inferred from homology"/>
<feature type="region of interest" description="Disordered" evidence="3">
    <location>
        <begin position="35"/>
        <end position="75"/>
    </location>
</feature>
<dbReference type="EMBL" id="MHQO01000004">
    <property type="protein sequence ID" value="OHA07749.1"/>
    <property type="molecule type" value="Genomic_DNA"/>
</dbReference>
<accession>A0A1G2LAD7</accession>
<evidence type="ECO:0000259" key="4">
    <source>
        <dbReference type="PROSITE" id="PS01031"/>
    </source>
</evidence>
<dbReference type="Pfam" id="PF00011">
    <property type="entry name" value="HSP20"/>
    <property type="match status" value="1"/>
</dbReference>
<dbReference type="InterPro" id="IPR031107">
    <property type="entry name" value="Small_HSP"/>
</dbReference>
<sequence length="244" mass="26956">MQNEENGFMLSSFSILYLSFVPMSDSFLDKLKKVENDRVSASQSQEPPPGSFGAASGAEGDKKNGGAKKGPSLLSRLKLNKKEDAEGGATLSSISGGGTLSQSPQAGVGLSTLQLDIDMYKTPFEVVVFAQVPGVEPSELTIDVEKEGDVLTVRGTRKRPEQFDNQIIAEMEDTEKVFVSKECKWGSFYRRISLPDEVNVFEVQAKFYKGVLIIIMPLKRLPIHKRMKRKVEVEEVDENENSKS</sequence>
<comment type="caution">
    <text evidence="5">The sequence shown here is derived from an EMBL/GenBank/DDBJ whole genome shotgun (WGS) entry which is preliminary data.</text>
</comment>
<gene>
    <name evidence="5" type="ORF">A2934_00295</name>
</gene>
<dbReference type="PANTHER" id="PTHR11527">
    <property type="entry name" value="HEAT-SHOCK PROTEIN 20 FAMILY MEMBER"/>
    <property type="match status" value="1"/>
</dbReference>
<dbReference type="CDD" id="cd06464">
    <property type="entry name" value="ACD_sHsps-like"/>
    <property type="match status" value="1"/>
</dbReference>
<reference evidence="5 6" key="1">
    <citation type="journal article" date="2016" name="Nat. Commun.">
        <title>Thousands of microbial genomes shed light on interconnected biogeochemical processes in an aquifer system.</title>
        <authorList>
            <person name="Anantharaman K."/>
            <person name="Brown C.T."/>
            <person name="Hug L.A."/>
            <person name="Sharon I."/>
            <person name="Castelle C.J."/>
            <person name="Probst A.J."/>
            <person name="Thomas B.C."/>
            <person name="Singh A."/>
            <person name="Wilkins M.J."/>
            <person name="Karaoz U."/>
            <person name="Brodie E.L."/>
            <person name="Williams K.H."/>
            <person name="Hubbard S.S."/>
            <person name="Banfield J.F."/>
        </authorList>
    </citation>
    <scope>NUCLEOTIDE SEQUENCE [LARGE SCALE GENOMIC DNA]</scope>
</reference>
<dbReference type="Gene3D" id="2.60.40.790">
    <property type="match status" value="1"/>
</dbReference>
<dbReference type="AlphaFoldDB" id="A0A1G2LAD7"/>
<evidence type="ECO:0000256" key="2">
    <source>
        <dbReference type="RuleBase" id="RU003616"/>
    </source>
</evidence>
<protein>
    <recommendedName>
        <fullName evidence="4">SHSP domain-containing protein</fullName>
    </recommendedName>
</protein>